<reference evidence="1 2" key="1">
    <citation type="journal article" date="2014" name="Antonie Van Leeuwenhoek">
        <title>Oenococcus alcoholitolerans sp. nov., a lactic acid bacteria isolated from cachaca and ethanol fermentation processes.</title>
        <authorList>
            <person name="Badotti F."/>
            <person name="Moreira A.P."/>
            <person name="Tonon L.A."/>
            <person name="de Lucena B.T."/>
            <person name="Gomes Fde C."/>
            <person name="Kruger R."/>
            <person name="Thompson C.C."/>
            <person name="de Morais M.A.Jr."/>
            <person name="Rosa C.A."/>
            <person name="Thompson F.L."/>
        </authorList>
    </citation>
    <scope>NUCLEOTIDE SEQUENCE [LARGE SCALE GENOMIC DNA]</scope>
    <source>
        <strain evidence="1 2">UFRJ-M7.2.18</strain>
    </source>
</reference>
<organism evidence="1 2">
    <name type="scientific">Oenococcus alcoholitolerans</name>
    <dbReference type="NCBI Taxonomy" id="931074"/>
    <lineage>
        <taxon>Bacteria</taxon>
        <taxon>Bacillati</taxon>
        <taxon>Bacillota</taxon>
        <taxon>Bacilli</taxon>
        <taxon>Lactobacillales</taxon>
        <taxon>Lactobacillaceae</taxon>
        <taxon>Oenococcus</taxon>
    </lineage>
</organism>
<gene>
    <name evidence="1" type="ORF">Q757_01865</name>
</gene>
<dbReference type="Proteomes" id="UP000030023">
    <property type="component" value="Unassembled WGS sequence"/>
</dbReference>
<comment type="caution">
    <text evidence="1">The sequence shown here is derived from an EMBL/GenBank/DDBJ whole genome shotgun (WGS) entry which is preliminary data.</text>
</comment>
<proteinExistence type="predicted"/>
<dbReference type="EMBL" id="AXCV01000046">
    <property type="protein sequence ID" value="KGO32294.1"/>
    <property type="molecule type" value="Genomic_DNA"/>
</dbReference>
<name>A0ABR4XSJ0_9LACO</name>
<evidence type="ECO:0000313" key="1">
    <source>
        <dbReference type="EMBL" id="KGO32294.1"/>
    </source>
</evidence>
<keyword evidence="2" id="KW-1185">Reference proteome</keyword>
<protein>
    <recommendedName>
        <fullName evidence="3">Lipoyl-binding domain-containing protein</fullName>
    </recommendedName>
</protein>
<dbReference type="Gene3D" id="2.40.50.100">
    <property type="match status" value="1"/>
</dbReference>
<accession>A0ABR4XSJ0</accession>
<evidence type="ECO:0008006" key="3">
    <source>
        <dbReference type="Google" id="ProtNLM"/>
    </source>
</evidence>
<evidence type="ECO:0000313" key="2">
    <source>
        <dbReference type="Proteomes" id="UP000030023"/>
    </source>
</evidence>
<sequence length="77" mass="8157">MSDSDVPISSPVKAVVNKINVVKNEQVYAGDILAILLVGNKPHELLSRATGSVYSVDVKTGQIVAANQKIIGIKLND</sequence>
<dbReference type="InterPro" id="IPR011053">
    <property type="entry name" value="Single_hybrid_motif"/>
</dbReference>
<dbReference type="SUPFAM" id="SSF51230">
    <property type="entry name" value="Single hybrid motif"/>
    <property type="match status" value="1"/>
</dbReference>